<dbReference type="STRING" id="299467.A0A443RTE8"/>
<dbReference type="AlphaFoldDB" id="A0A443RTE8"/>
<dbReference type="OrthoDB" id="6503507at2759"/>
<gene>
    <name evidence="2" type="ORF">B4U80_14591</name>
</gene>
<evidence type="ECO:0000313" key="3">
    <source>
        <dbReference type="Proteomes" id="UP000288716"/>
    </source>
</evidence>
<proteinExistence type="predicted"/>
<keyword evidence="3" id="KW-1185">Reference proteome</keyword>
<name>A0A443RTE8_9ACAR</name>
<dbReference type="Gene3D" id="3.40.50.300">
    <property type="entry name" value="P-loop containing nucleotide triphosphate hydrolases"/>
    <property type="match status" value="1"/>
</dbReference>
<organism evidence="2 3">
    <name type="scientific">Leptotrombidium deliense</name>
    <dbReference type="NCBI Taxonomy" id="299467"/>
    <lineage>
        <taxon>Eukaryota</taxon>
        <taxon>Metazoa</taxon>
        <taxon>Ecdysozoa</taxon>
        <taxon>Arthropoda</taxon>
        <taxon>Chelicerata</taxon>
        <taxon>Arachnida</taxon>
        <taxon>Acari</taxon>
        <taxon>Acariformes</taxon>
        <taxon>Trombidiformes</taxon>
        <taxon>Prostigmata</taxon>
        <taxon>Anystina</taxon>
        <taxon>Parasitengona</taxon>
        <taxon>Trombiculoidea</taxon>
        <taxon>Trombiculidae</taxon>
        <taxon>Leptotrombidium</taxon>
    </lineage>
</organism>
<protein>
    <submittedName>
        <fullName evidence="2">Ras-related protein Ral-a-like protein</fullName>
    </submittedName>
</protein>
<sequence>MERMRKTSERLRKRCADHYHTAHNYLTRWFANLKRRDEQSISTNEPKYANGGKNSSKVGNVPCPQPVLIKVIMVGSGGVGKSALTLQFMYNEIVIR</sequence>
<feature type="region of interest" description="Disordered" evidence="1">
    <location>
        <begin position="40"/>
        <end position="59"/>
    </location>
</feature>
<reference evidence="2 3" key="1">
    <citation type="journal article" date="2018" name="Gigascience">
        <title>Genomes of trombidid mites reveal novel predicted allergens and laterally-transferred genes associated with secondary metabolism.</title>
        <authorList>
            <person name="Dong X."/>
            <person name="Chaisiri K."/>
            <person name="Xia D."/>
            <person name="Armstrong S.D."/>
            <person name="Fang Y."/>
            <person name="Donnelly M.J."/>
            <person name="Kadowaki T."/>
            <person name="McGarry J.W."/>
            <person name="Darby A.C."/>
            <person name="Makepeace B.L."/>
        </authorList>
    </citation>
    <scope>NUCLEOTIDE SEQUENCE [LARGE SCALE GENOMIC DNA]</scope>
    <source>
        <strain evidence="2">UoL-UT</strain>
    </source>
</reference>
<dbReference type="SUPFAM" id="SSF52540">
    <property type="entry name" value="P-loop containing nucleoside triphosphate hydrolases"/>
    <property type="match status" value="1"/>
</dbReference>
<accession>A0A443RTE8</accession>
<dbReference type="EMBL" id="NCKV01037517">
    <property type="protein sequence ID" value="RWS18583.1"/>
    <property type="molecule type" value="Genomic_DNA"/>
</dbReference>
<evidence type="ECO:0000313" key="2">
    <source>
        <dbReference type="EMBL" id="RWS18583.1"/>
    </source>
</evidence>
<dbReference type="VEuPathDB" id="VectorBase:LDEU013457"/>
<evidence type="ECO:0000256" key="1">
    <source>
        <dbReference type="SAM" id="MobiDB-lite"/>
    </source>
</evidence>
<dbReference type="InterPro" id="IPR027417">
    <property type="entry name" value="P-loop_NTPase"/>
</dbReference>
<dbReference type="Proteomes" id="UP000288716">
    <property type="component" value="Unassembled WGS sequence"/>
</dbReference>
<comment type="caution">
    <text evidence="2">The sequence shown here is derived from an EMBL/GenBank/DDBJ whole genome shotgun (WGS) entry which is preliminary data.</text>
</comment>